<organism evidence="1 2">
    <name type="scientific">Noviherbaspirillum aridicola</name>
    <dbReference type="NCBI Taxonomy" id="2849687"/>
    <lineage>
        <taxon>Bacteria</taxon>
        <taxon>Pseudomonadati</taxon>
        <taxon>Pseudomonadota</taxon>
        <taxon>Betaproteobacteria</taxon>
        <taxon>Burkholderiales</taxon>
        <taxon>Oxalobacteraceae</taxon>
        <taxon>Noviherbaspirillum</taxon>
    </lineage>
</organism>
<evidence type="ECO:0000313" key="1">
    <source>
        <dbReference type="EMBL" id="GIZ54009.1"/>
    </source>
</evidence>
<sequence length="82" mass="8643">MIGWNSALNWRSERISLSRDNNMASPVSGWGRGWRCGPAGAGNMPGQAFGATCCPGAATLEKERMELTAAFLELDGLLVAAS</sequence>
<gene>
    <name evidence="1" type="ORF">NCCP691_40230</name>
</gene>
<evidence type="ECO:0000313" key="2">
    <source>
        <dbReference type="Proteomes" id="UP000887222"/>
    </source>
</evidence>
<reference evidence="1 2" key="1">
    <citation type="journal article" date="2022" name="Int. J. Syst. Evol. Microbiol.">
        <title>Noviherbaspirillum aridicola sp. nov., isolated from an arid soil in Pakistan.</title>
        <authorList>
            <person name="Khan I.U."/>
            <person name="Saqib M."/>
            <person name="Amin A."/>
            <person name="Hussain F."/>
            <person name="Li L."/>
            <person name="Liu Y.H."/>
            <person name="Fang B.Z."/>
            <person name="Ahmed I."/>
            <person name="Li W.J."/>
        </authorList>
    </citation>
    <scope>NUCLEOTIDE SEQUENCE [LARGE SCALE GENOMIC DNA]</scope>
    <source>
        <strain evidence="1 2">NCCP-691</strain>
    </source>
</reference>
<accession>A0ABQ4QAC5</accession>
<comment type="caution">
    <text evidence="1">The sequence shown here is derived from an EMBL/GenBank/DDBJ whole genome shotgun (WGS) entry which is preliminary data.</text>
</comment>
<protein>
    <submittedName>
        <fullName evidence="1">Uncharacterized protein</fullName>
    </submittedName>
</protein>
<dbReference type="EMBL" id="BPMK01000024">
    <property type="protein sequence ID" value="GIZ54009.1"/>
    <property type="molecule type" value="Genomic_DNA"/>
</dbReference>
<proteinExistence type="predicted"/>
<dbReference type="Proteomes" id="UP000887222">
    <property type="component" value="Unassembled WGS sequence"/>
</dbReference>
<keyword evidence="2" id="KW-1185">Reference proteome</keyword>
<name>A0ABQ4QAC5_9BURK</name>